<dbReference type="PROSITE" id="PS00914">
    <property type="entry name" value="SYNTAXIN"/>
    <property type="match status" value="1"/>
</dbReference>
<dbReference type="InterPro" id="IPR045242">
    <property type="entry name" value="Syntaxin"/>
</dbReference>
<dbReference type="Pfam" id="PF05739">
    <property type="entry name" value="SNARE"/>
    <property type="match status" value="1"/>
</dbReference>
<evidence type="ECO:0000256" key="2">
    <source>
        <dbReference type="SAM" id="MobiDB-lite"/>
    </source>
</evidence>
<dbReference type="SMART" id="SM00397">
    <property type="entry name" value="t_SNARE"/>
    <property type="match status" value="1"/>
</dbReference>
<gene>
    <name evidence="4" type="ORF">MAR_036545</name>
</gene>
<dbReference type="InterPro" id="IPR010989">
    <property type="entry name" value="SNARE"/>
</dbReference>
<evidence type="ECO:0000256" key="1">
    <source>
        <dbReference type="ARBA" id="ARBA00009063"/>
    </source>
</evidence>
<feature type="region of interest" description="Disordered" evidence="2">
    <location>
        <begin position="221"/>
        <end position="247"/>
    </location>
</feature>
<protein>
    <submittedName>
        <fullName evidence="4">STX1A-like protein</fullName>
    </submittedName>
</protein>
<dbReference type="PANTHER" id="PTHR19957">
    <property type="entry name" value="SYNTAXIN"/>
    <property type="match status" value="1"/>
</dbReference>
<dbReference type="Gene3D" id="1.20.58.70">
    <property type="match status" value="1"/>
</dbReference>
<sequence length="541" mass="61275">MARHSCNNLVTDSQARHYCNNHLTDSQALHSCNNLLTNSQAWHSCNNLLTDSQAWHPCNNLTDFQARDSCNNLLTDSQAWHSCNNLLTYSRARHSCFNLLTDSQARHPCNNLLTYSQARHSCNNLLTDSQARHSCNNLLTDPRQGTPVTTSSQIPRPALLDMSGGCNGSANKYSASQIPTSAVKYTLLSSDTEQKTCLSRITAQKNLKQKLTMVRDRLAEMQAKTSEDSDSKSKKKEKNGTPLLSSEQQLTDCLSRVTELDNKIKKVKEDIEVMVKLGKNILSNPLIHKSEVEKLEQASDKILNSTNQIQKEIISYRAEVGDLYLDSNHERVIKTHLDRLSSEVSKTTNTFRAAQVEYINKSEKLHHKKVEIVGAEAGGADSSDPSSNQALFGADFLLESQKAKLELREIEARDQEIKKIENSVVEVNRLFKEINALIMEQGETIDTIEKHVMETEITVENGVEQLQQARTYRDKARRKKDFQQEIKAHKIKVPVLENIVILVTQALQRKLIKNALECKRLDYRTAGFYLSSWFMISHKKH</sequence>
<comment type="similarity">
    <text evidence="1">Belongs to the syntaxin family.</text>
</comment>
<accession>A0ABY7FPN3</accession>
<feature type="compositionally biased region" description="Basic and acidic residues" evidence="2">
    <location>
        <begin position="221"/>
        <end position="232"/>
    </location>
</feature>
<dbReference type="EMBL" id="CP111024">
    <property type="protein sequence ID" value="WAR22876.1"/>
    <property type="molecule type" value="Genomic_DNA"/>
</dbReference>
<keyword evidence="5" id="KW-1185">Reference proteome</keyword>
<dbReference type="Proteomes" id="UP001164746">
    <property type="component" value="Chromosome 13"/>
</dbReference>
<feature type="domain" description="T-SNARE coiled-coil homology" evidence="3">
    <location>
        <begin position="407"/>
        <end position="469"/>
    </location>
</feature>
<dbReference type="CDD" id="cd15840">
    <property type="entry name" value="SNARE_Qa"/>
    <property type="match status" value="1"/>
</dbReference>
<organism evidence="4 5">
    <name type="scientific">Mya arenaria</name>
    <name type="common">Soft-shell clam</name>
    <dbReference type="NCBI Taxonomy" id="6604"/>
    <lineage>
        <taxon>Eukaryota</taxon>
        <taxon>Metazoa</taxon>
        <taxon>Spiralia</taxon>
        <taxon>Lophotrochozoa</taxon>
        <taxon>Mollusca</taxon>
        <taxon>Bivalvia</taxon>
        <taxon>Autobranchia</taxon>
        <taxon>Heteroconchia</taxon>
        <taxon>Euheterodonta</taxon>
        <taxon>Imparidentia</taxon>
        <taxon>Neoheterodontei</taxon>
        <taxon>Myida</taxon>
        <taxon>Myoidea</taxon>
        <taxon>Myidae</taxon>
        <taxon>Mya</taxon>
    </lineage>
</organism>
<dbReference type="InterPro" id="IPR006012">
    <property type="entry name" value="Syntaxin/epimorphin_CS"/>
</dbReference>
<reference evidence="4" key="1">
    <citation type="submission" date="2022-11" db="EMBL/GenBank/DDBJ databases">
        <title>Centuries of genome instability and evolution in soft-shell clam transmissible cancer (bioRxiv).</title>
        <authorList>
            <person name="Hart S.F.M."/>
            <person name="Yonemitsu M.A."/>
            <person name="Giersch R.M."/>
            <person name="Beal B.F."/>
            <person name="Arriagada G."/>
            <person name="Davis B.W."/>
            <person name="Ostrander E.A."/>
            <person name="Goff S.P."/>
            <person name="Metzger M.J."/>
        </authorList>
    </citation>
    <scope>NUCLEOTIDE SEQUENCE</scope>
    <source>
        <strain evidence="4">MELC-2E11</strain>
        <tissue evidence="4">Siphon/mantle</tissue>
    </source>
</reference>
<evidence type="ECO:0000313" key="5">
    <source>
        <dbReference type="Proteomes" id="UP001164746"/>
    </source>
</evidence>
<proteinExistence type="inferred from homology"/>
<evidence type="ECO:0000259" key="3">
    <source>
        <dbReference type="PROSITE" id="PS50192"/>
    </source>
</evidence>
<dbReference type="SUPFAM" id="SSF47661">
    <property type="entry name" value="t-snare proteins"/>
    <property type="match status" value="1"/>
</dbReference>
<evidence type="ECO:0000313" key="4">
    <source>
        <dbReference type="EMBL" id="WAR22876.1"/>
    </source>
</evidence>
<dbReference type="InterPro" id="IPR000727">
    <property type="entry name" value="T_SNARE_dom"/>
</dbReference>
<dbReference type="PROSITE" id="PS50192">
    <property type="entry name" value="T_SNARE"/>
    <property type="match status" value="1"/>
</dbReference>
<name>A0ABY7FPN3_MYAAR</name>